<organism evidence="2 3">
    <name type="scientific">Acidovorax carolinensis</name>
    <dbReference type="NCBI Taxonomy" id="553814"/>
    <lineage>
        <taxon>Bacteria</taxon>
        <taxon>Pseudomonadati</taxon>
        <taxon>Pseudomonadota</taxon>
        <taxon>Betaproteobacteria</taxon>
        <taxon>Burkholderiales</taxon>
        <taxon>Comamonadaceae</taxon>
        <taxon>Acidovorax</taxon>
    </lineage>
</organism>
<keyword evidence="2" id="KW-0378">Hydrolase</keyword>
<evidence type="ECO:0000259" key="1">
    <source>
        <dbReference type="Pfam" id="PF12697"/>
    </source>
</evidence>
<dbReference type="Gene3D" id="3.40.50.1820">
    <property type="entry name" value="alpha/beta hydrolase"/>
    <property type="match status" value="1"/>
</dbReference>
<feature type="domain" description="AB hydrolase-1" evidence="1">
    <location>
        <begin position="14"/>
        <end position="241"/>
    </location>
</feature>
<gene>
    <name evidence="2" type="ORF">CBP34_01270</name>
</gene>
<dbReference type="SUPFAM" id="SSF53474">
    <property type="entry name" value="alpha/beta-Hydrolases"/>
    <property type="match status" value="1"/>
</dbReference>
<proteinExistence type="predicted"/>
<dbReference type="GO" id="GO:0016787">
    <property type="term" value="F:hydrolase activity"/>
    <property type="evidence" value="ECO:0007669"/>
    <property type="project" value="UniProtKB-KW"/>
</dbReference>
<evidence type="ECO:0000313" key="3">
    <source>
        <dbReference type="Proteomes" id="UP000194432"/>
    </source>
</evidence>
<dbReference type="PANTHER" id="PTHR43194">
    <property type="entry name" value="HYDROLASE ALPHA/BETA FOLD FAMILY"/>
    <property type="match status" value="1"/>
</dbReference>
<dbReference type="InterPro" id="IPR050228">
    <property type="entry name" value="Carboxylesterase_BioH"/>
</dbReference>
<dbReference type="InterPro" id="IPR000073">
    <property type="entry name" value="AB_hydrolase_1"/>
</dbReference>
<dbReference type="Pfam" id="PF12697">
    <property type="entry name" value="Abhydrolase_6"/>
    <property type="match status" value="1"/>
</dbReference>
<name>A0A240TY56_9BURK</name>
<reference evidence="2 3" key="1">
    <citation type="submission" date="2017-05" db="EMBL/GenBank/DDBJ databases">
        <title>Polyphasic characterization of four soil-derived phenanthrene-degrading Acidovorax strains and proposal of Acidovorax phenanthrenivorans sp. nov.</title>
        <authorList>
            <person name="Singleton D.R."/>
            <person name="Lee J."/>
            <person name="Dickey A.N."/>
            <person name="Stroud A."/>
            <person name="Scholl E.H."/>
            <person name="Wright F.A."/>
            <person name="Aitken M.D."/>
        </authorList>
    </citation>
    <scope>NUCLEOTIDE SEQUENCE [LARGE SCALE GENOMIC DNA]</scope>
    <source>
        <strain evidence="2">NA3</strain>
    </source>
</reference>
<dbReference type="InterPro" id="IPR029058">
    <property type="entry name" value="AB_hydrolase_fold"/>
</dbReference>
<dbReference type="KEGG" id="acin:CBP34_01270"/>
<protein>
    <submittedName>
        <fullName evidence="2">Alpha/beta hydrolase</fullName>
    </submittedName>
</protein>
<dbReference type="EMBL" id="CP021361">
    <property type="protein sequence ID" value="ART50559.1"/>
    <property type="molecule type" value="Genomic_DNA"/>
</dbReference>
<accession>A0A240TY56</accession>
<dbReference type="AlphaFoldDB" id="A0A240TY56"/>
<dbReference type="RefSeq" id="WP_094097072.1">
    <property type="nucleotide sequence ID" value="NZ_CP021361.1"/>
</dbReference>
<dbReference type="PANTHER" id="PTHR43194:SF5">
    <property type="entry name" value="PIMELOYL-[ACYL-CARRIER PROTEIN] METHYL ESTER ESTERASE"/>
    <property type="match status" value="1"/>
</dbReference>
<evidence type="ECO:0000313" key="2">
    <source>
        <dbReference type="EMBL" id="ART50559.1"/>
    </source>
</evidence>
<sequence>MDTWILLRGLTRETAHWGRFADNFQSAWPDARVVTLDLPGNGQLHARRSPLTVQGMVAACRAELARQGVRPPFRLFAMSLGAMVATEWARTAPADIAGCVLVNTSFRPFSPFFHRLRPRNYAALLGLALRPRSPEAIERTVWRLTSNAPDPRNAVIDDWVAARARNPVSAANALRQLVAAARYRAPTVAPSPPVLLLASQNDQLVDSRCSQAIARGWHCDLALHPQSGHDLPLDAPQWVLEQVQQWLVQEPHRAEH</sequence>
<dbReference type="Proteomes" id="UP000194432">
    <property type="component" value="Chromosome 1"/>
</dbReference>
<keyword evidence="3" id="KW-1185">Reference proteome</keyword>